<feature type="domain" description="Glucose-methanol-choline oxidoreductase N-terminal" evidence="7">
    <location>
        <begin position="91"/>
        <end position="114"/>
    </location>
</feature>
<proteinExistence type="inferred from homology"/>
<dbReference type="AlphaFoldDB" id="A0A3D8PF65"/>
<dbReference type="GO" id="GO:0050660">
    <property type="term" value="F:flavin adenine dinucleotide binding"/>
    <property type="evidence" value="ECO:0007669"/>
    <property type="project" value="InterPro"/>
</dbReference>
<dbReference type="InterPro" id="IPR036188">
    <property type="entry name" value="FAD/NAD-bd_sf"/>
</dbReference>
<organism evidence="9 10">
    <name type="scientific">Paracoccus thiocyanatus</name>
    <dbReference type="NCBI Taxonomy" id="34006"/>
    <lineage>
        <taxon>Bacteria</taxon>
        <taxon>Pseudomonadati</taxon>
        <taxon>Pseudomonadota</taxon>
        <taxon>Alphaproteobacteria</taxon>
        <taxon>Rhodobacterales</taxon>
        <taxon>Paracoccaceae</taxon>
        <taxon>Paracoccus</taxon>
    </lineage>
</organism>
<evidence type="ECO:0000256" key="2">
    <source>
        <dbReference type="ARBA" id="ARBA00010790"/>
    </source>
</evidence>
<protein>
    <submittedName>
        <fullName evidence="9">Alanine-phosphoribitol ligase</fullName>
    </submittedName>
</protein>
<keyword evidence="4 5" id="KW-0274">FAD</keyword>
<evidence type="ECO:0000256" key="1">
    <source>
        <dbReference type="ARBA" id="ARBA00001974"/>
    </source>
</evidence>
<comment type="cofactor">
    <cofactor evidence="1 5">
        <name>FAD</name>
        <dbReference type="ChEBI" id="CHEBI:57692"/>
    </cofactor>
</comment>
<evidence type="ECO:0000256" key="4">
    <source>
        <dbReference type="ARBA" id="ARBA00022827"/>
    </source>
</evidence>
<dbReference type="Proteomes" id="UP000256679">
    <property type="component" value="Unassembled WGS sequence"/>
</dbReference>
<dbReference type="SUPFAM" id="SSF54373">
    <property type="entry name" value="FAD-linked reductases, C-terminal domain"/>
    <property type="match status" value="1"/>
</dbReference>
<reference evidence="9 10" key="1">
    <citation type="submission" date="2018-05" db="EMBL/GenBank/DDBJ databases">
        <title>Whole genome sequencing of Paracoccus thiocyanatus SST.</title>
        <authorList>
            <person name="Ghosh W."/>
            <person name="Rameez M.J."/>
            <person name="Roy C."/>
        </authorList>
    </citation>
    <scope>NUCLEOTIDE SEQUENCE [LARGE SCALE GENOMIC DNA]</scope>
    <source>
        <strain evidence="9 10">SST</strain>
    </source>
</reference>
<gene>
    <name evidence="9" type="ORF">DIE28_00895</name>
</gene>
<evidence type="ECO:0000259" key="7">
    <source>
        <dbReference type="PROSITE" id="PS00623"/>
    </source>
</evidence>
<keyword evidence="10" id="KW-1185">Reference proteome</keyword>
<name>A0A3D8PF65_9RHOB</name>
<dbReference type="PANTHER" id="PTHR11552:SF147">
    <property type="entry name" value="CHOLINE DEHYDROGENASE, MITOCHONDRIAL"/>
    <property type="match status" value="1"/>
</dbReference>
<evidence type="ECO:0000259" key="8">
    <source>
        <dbReference type="PROSITE" id="PS00624"/>
    </source>
</evidence>
<dbReference type="InterPro" id="IPR000172">
    <property type="entry name" value="GMC_OxRdtase_N"/>
</dbReference>
<evidence type="ECO:0000256" key="5">
    <source>
        <dbReference type="PIRSR" id="PIRSR000137-2"/>
    </source>
</evidence>
<dbReference type="GO" id="GO:0016614">
    <property type="term" value="F:oxidoreductase activity, acting on CH-OH group of donors"/>
    <property type="evidence" value="ECO:0007669"/>
    <property type="project" value="InterPro"/>
</dbReference>
<comment type="caution">
    <text evidence="9">The sequence shown here is derived from an EMBL/GenBank/DDBJ whole genome shotgun (WGS) entry which is preliminary data.</text>
</comment>
<dbReference type="PIRSF" id="PIRSF000137">
    <property type="entry name" value="Alcohol_oxidase"/>
    <property type="match status" value="1"/>
</dbReference>
<sequence length="542" mass="58366">MAFGTRKQADANRRYDYIVVGGGSAGCVIATRLSEDPAISVLLIEAGPADRHLFYKVPAGFAKMIGDRNTWGWHTVPQTHLGGTPYLYPQARVLGGGSSINAQVYTRGNRRDYDAWAQECGATGWAYDDILPYFRKAEDNDTFSGPYHGVGGPLGVSQPVNPLPISRAFGRAAQEAGIPYSDDFNGESQTGFGLYQTTIRNSARSSTARAYLRAAGRRPNLTVQTGRQICRLLVDGQRVDGVEYASVGGTVETALAGQEVIVTSGAIGTPALLMRSGIGGREALKAANIDITVEVPGVGENLQDHFGMYVVAECLGDFTYDKHASLHRIALSGLQYLLLGTGPAASNLCEAGGFAPTYGNDDWPDAQFHVVLGSSINDHAYKMQHCGVTINSAYMRPKSVGTVRLQSADPAVAPLIDPNFLAHPEDRERSIAAFRLSREILGQPSLARYIKQEALPGRAVQTDEEILREAPKFSKTEYHPVGTCRMGIDDLSVVDPTSLRVRGLSNLRVCDSSIMPRVISSNTNAITIAIAERAADFIKAAR</sequence>
<dbReference type="SUPFAM" id="SSF51905">
    <property type="entry name" value="FAD/NAD(P)-binding domain"/>
    <property type="match status" value="1"/>
</dbReference>
<dbReference type="Gene3D" id="3.50.50.60">
    <property type="entry name" value="FAD/NAD(P)-binding domain"/>
    <property type="match status" value="1"/>
</dbReference>
<accession>A0A3D8PF65</accession>
<dbReference type="Pfam" id="PF00732">
    <property type="entry name" value="GMC_oxred_N"/>
    <property type="match status" value="1"/>
</dbReference>
<dbReference type="Pfam" id="PF05199">
    <property type="entry name" value="GMC_oxred_C"/>
    <property type="match status" value="1"/>
</dbReference>
<keyword evidence="9" id="KW-0436">Ligase</keyword>
<dbReference type="RefSeq" id="WP_115754250.1">
    <property type="nucleotide sequence ID" value="NZ_QFCQ01000003.1"/>
</dbReference>
<dbReference type="GO" id="GO:0016874">
    <property type="term" value="F:ligase activity"/>
    <property type="evidence" value="ECO:0007669"/>
    <property type="project" value="UniProtKB-KW"/>
</dbReference>
<comment type="similarity">
    <text evidence="2 6">Belongs to the GMC oxidoreductase family.</text>
</comment>
<dbReference type="InterPro" id="IPR007867">
    <property type="entry name" value="GMC_OxRtase_C"/>
</dbReference>
<evidence type="ECO:0000256" key="3">
    <source>
        <dbReference type="ARBA" id="ARBA00022630"/>
    </source>
</evidence>
<dbReference type="InterPro" id="IPR012132">
    <property type="entry name" value="GMC_OxRdtase"/>
</dbReference>
<evidence type="ECO:0000313" key="10">
    <source>
        <dbReference type="Proteomes" id="UP000256679"/>
    </source>
</evidence>
<feature type="binding site" evidence="5">
    <location>
        <begin position="101"/>
        <end position="104"/>
    </location>
    <ligand>
        <name>FAD</name>
        <dbReference type="ChEBI" id="CHEBI:57692"/>
    </ligand>
</feature>
<keyword evidence="3 6" id="KW-0285">Flavoprotein</keyword>
<dbReference type="PROSITE" id="PS51257">
    <property type="entry name" value="PROKAR_LIPOPROTEIN"/>
    <property type="match status" value="1"/>
</dbReference>
<evidence type="ECO:0000313" key="9">
    <source>
        <dbReference type="EMBL" id="RDW14726.1"/>
    </source>
</evidence>
<dbReference type="Gene3D" id="3.30.560.10">
    <property type="entry name" value="Glucose Oxidase, domain 3"/>
    <property type="match status" value="1"/>
</dbReference>
<feature type="binding site" evidence="5">
    <location>
        <position position="93"/>
    </location>
    <ligand>
        <name>FAD</name>
        <dbReference type="ChEBI" id="CHEBI:57692"/>
    </ligand>
</feature>
<evidence type="ECO:0000256" key="6">
    <source>
        <dbReference type="RuleBase" id="RU003968"/>
    </source>
</evidence>
<dbReference type="EMBL" id="QFCQ01000003">
    <property type="protein sequence ID" value="RDW14726.1"/>
    <property type="molecule type" value="Genomic_DNA"/>
</dbReference>
<dbReference type="PROSITE" id="PS00624">
    <property type="entry name" value="GMC_OXRED_2"/>
    <property type="match status" value="1"/>
</dbReference>
<dbReference type="PANTHER" id="PTHR11552">
    <property type="entry name" value="GLUCOSE-METHANOL-CHOLINE GMC OXIDOREDUCTASE"/>
    <property type="match status" value="1"/>
</dbReference>
<dbReference type="PROSITE" id="PS00623">
    <property type="entry name" value="GMC_OXRED_1"/>
    <property type="match status" value="1"/>
</dbReference>
<feature type="domain" description="Glucose-methanol-choline oxidoreductase N-terminal" evidence="8">
    <location>
        <begin position="265"/>
        <end position="279"/>
    </location>
</feature>